<comment type="caution">
    <text evidence="3">The sequence shown here is derived from an EMBL/GenBank/DDBJ whole genome shotgun (WGS) entry which is preliminary data.</text>
</comment>
<name>A0AA42JXK3_9GAMM</name>
<dbReference type="RefSeq" id="WP_129466191.1">
    <property type="nucleotide sequence ID" value="NZ_JARRYG010000004.1"/>
</dbReference>
<reference evidence="4" key="3">
    <citation type="journal article" date="2024" name="Int. J. Antimicrob. Agents">
        <title>Identification of a novel Providencia species showing multi-drug-resistant in three patients with hospital-acquired infection.</title>
        <authorList>
            <person name="Yang W."/>
            <person name="Chen J."/>
            <person name="Yang F."/>
            <person name="Ji P."/>
            <person name="Shen S."/>
            <person name="Yin D."/>
            <person name="Hu F."/>
        </authorList>
    </citation>
    <scope>NUCLEOTIDE SEQUENCE</scope>
    <source>
        <strain evidence="4">CRE-138-0111</strain>
    </source>
</reference>
<dbReference type="Gene3D" id="3.60.15.10">
    <property type="entry name" value="Ribonuclease Z/Hydroxyacylglutathione hydrolase-like"/>
    <property type="match status" value="1"/>
</dbReference>
<dbReference type="Proteomes" id="UP001176478">
    <property type="component" value="Unassembled WGS sequence"/>
</dbReference>
<keyword evidence="1" id="KW-0732">Signal</keyword>
<dbReference type="InterPro" id="IPR001279">
    <property type="entry name" value="Metallo-B-lactamas"/>
</dbReference>
<keyword evidence="6" id="KW-1185">Reference proteome</keyword>
<evidence type="ECO:0000259" key="2">
    <source>
        <dbReference type="SMART" id="SM00849"/>
    </source>
</evidence>
<dbReference type="NCBIfam" id="NF033105">
    <property type="entry name" value="bla_subclass_B3"/>
    <property type="match status" value="1"/>
</dbReference>
<dbReference type="PANTHER" id="PTHR42773">
    <property type="entry name" value="METALLO-BETA-LACTAMASE-RELATED"/>
    <property type="match status" value="1"/>
</dbReference>
<dbReference type="SUPFAM" id="SSF56281">
    <property type="entry name" value="Metallo-hydrolase/oxidoreductase"/>
    <property type="match status" value="1"/>
</dbReference>
<evidence type="ECO:0000256" key="1">
    <source>
        <dbReference type="SAM" id="SignalP"/>
    </source>
</evidence>
<dbReference type="SMART" id="SM00849">
    <property type="entry name" value="Lactamase_B"/>
    <property type="match status" value="1"/>
</dbReference>
<dbReference type="InterPro" id="IPR036866">
    <property type="entry name" value="RibonucZ/Hydroxyglut_hydro"/>
</dbReference>
<dbReference type="EMBL" id="JAUQTG010000003">
    <property type="protein sequence ID" value="MDO7856364.1"/>
    <property type="molecule type" value="Genomic_DNA"/>
</dbReference>
<evidence type="ECO:0000313" key="4">
    <source>
        <dbReference type="EMBL" id="MDO7856364.1"/>
    </source>
</evidence>
<dbReference type="NCBIfam" id="NF012229">
    <property type="entry name" value="bla_class_B_core"/>
    <property type="match status" value="1"/>
</dbReference>
<protein>
    <submittedName>
        <fullName evidence="3">HARLDQ motif MBL-fold protein</fullName>
    </submittedName>
</protein>
<sequence length="292" mass="32372">MKQLKLIVLLCMQGLVVQPMAYASLHPEQPLSVAPPKSVFMEWAKPIAPFKIAPQVWYVGTTNLTSILITTNKGHVLIDAGLNESAELIQSNIEKLGFNIRDIKYILNSHARLDQAGGIAKLKKISGAKVVSNKLNAEQLALGGADDFALGDALLFPSVKTDLLLNDNESFSLDGVTFTILLTPGHLPGSTSWKIKLNNNDTLIYADSLATPGYYLINNLNYPEIIEDLQYSYQVLYDQKVDIFIASKGDKFDLIDKLKELNNGNDKAFYDENGLKRYVEKSKMSLISQLHL</sequence>
<dbReference type="EMBL" id="JARRYG010000004">
    <property type="protein sequence ID" value="MDG4695586.1"/>
    <property type="molecule type" value="Genomic_DNA"/>
</dbReference>
<evidence type="ECO:0000313" key="3">
    <source>
        <dbReference type="EMBL" id="MDG4695586.1"/>
    </source>
</evidence>
<evidence type="ECO:0000313" key="6">
    <source>
        <dbReference type="Proteomes" id="UP001176478"/>
    </source>
</evidence>
<organism evidence="3 5">
    <name type="scientific">Providencia huashanensis</name>
    <dbReference type="NCBI Taxonomy" id="3037798"/>
    <lineage>
        <taxon>Bacteria</taxon>
        <taxon>Pseudomonadati</taxon>
        <taxon>Pseudomonadota</taxon>
        <taxon>Gammaproteobacteria</taxon>
        <taxon>Enterobacterales</taxon>
        <taxon>Morganellaceae</taxon>
        <taxon>Providencia</taxon>
    </lineage>
</organism>
<proteinExistence type="predicted"/>
<reference evidence="4" key="2">
    <citation type="submission" date="2023-07" db="EMBL/GenBank/DDBJ databases">
        <authorList>
            <person name="Yang W."/>
            <person name="Chen J."/>
            <person name="Ji P."/>
            <person name="Hu F."/>
        </authorList>
    </citation>
    <scope>NUCLEOTIDE SEQUENCE</scope>
    <source>
        <strain evidence="4">CRE-138-0111</strain>
    </source>
</reference>
<gene>
    <name evidence="3" type="ORF">P7V44_04955</name>
    <name evidence="4" type="ORF">Q5E86_08325</name>
</gene>
<dbReference type="AlphaFoldDB" id="A0AA42JXK3"/>
<accession>A0AA42JXK3</accession>
<dbReference type="NCBIfam" id="NF000405">
    <property type="entry name" value="HARLDQ_not_B3"/>
    <property type="match status" value="1"/>
</dbReference>
<feature type="signal peptide" evidence="1">
    <location>
        <begin position="1"/>
        <end position="23"/>
    </location>
</feature>
<reference evidence="3" key="1">
    <citation type="submission" date="2023-03" db="EMBL/GenBank/DDBJ databases">
        <title>a new species belonging to Providencia genus.</title>
        <authorList>
            <person name="Yang W."/>
            <person name="Hu F."/>
            <person name="Shen S."/>
            <person name="Ding L."/>
            <person name="Yin D."/>
        </authorList>
    </citation>
    <scope>NUCLEOTIDE SEQUENCE</scope>
    <source>
        <strain evidence="3">CRE-3FA-0001</strain>
    </source>
</reference>
<feature type="chain" id="PRO_5041379694" evidence="1">
    <location>
        <begin position="24"/>
        <end position="292"/>
    </location>
</feature>
<dbReference type="PANTHER" id="PTHR42773:SF1">
    <property type="entry name" value="METALLO-BETA-LACTAMASE FAMILY PROTEIN"/>
    <property type="match status" value="1"/>
</dbReference>
<dbReference type="Proteomes" id="UP001156701">
    <property type="component" value="Unassembled WGS sequence"/>
</dbReference>
<evidence type="ECO:0000313" key="5">
    <source>
        <dbReference type="Proteomes" id="UP001156701"/>
    </source>
</evidence>
<dbReference type="Pfam" id="PF00753">
    <property type="entry name" value="Lactamase_B"/>
    <property type="match status" value="1"/>
</dbReference>
<feature type="domain" description="Metallo-beta-lactamase" evidence="2">
    <location>
        <begin position="63"/>
        <end position="248"/>
    </location>
</feature>